<dbReference type="GO" id="GO:0051707">
    <property type="term" value="P:response to other organism"/>
    <property type="evidence" value="ECO:0007669"/>
    <property type="project" value="UniProtKB-ARBA"/>
</dbReference>
<evidence type="ECO:0000259" key="8">
    <source>
        <dbReference type="Pfam" id="PF18052"/>
    </source>
</evidence>
<evidence type="ECO:0000256" key="1">
    <source>
        <dbReference type="ARBA" id="ARBA00022614"/>
    </source>
</evidence>
<dbReference type="FunFam" id="3.40.50.300:FF:001091">
    <property type="entry name" value="Probable disease resistance protein At1g61300"/>
    <property type="match status" value="1"/>
</dbReference>
<feature type="domain" description="NB-ARC" evidence="7">
    <location>
        <begin position="167"/>
        <end position="336"/>
    </location>
</feature>
<dbReference type="Gene3D" id="3.40.50.300">
    <property type="entry name" value="P-loop containing nucleotide triphosphate hydrolases"/>
    <property type="match status" value="1"/>
</dbReference>
<keyword evidence="5" id="KW-0067">ATP-binding</keyword>
<dbReference type="InterPro" id="IPR058922">
    <property type="entry name" value="WHD_DRP"/>
</dbReference>
<dbReference type="Gene3D" id="1.10.8.430">
    <property type="entry name" value="Helical domain of apoptotic protease-activating factors"/>
    <property type="match status" value="1"/>
</dbReference>
<proteinExistence type="predicted"/>
<keyword evidence="12" id="KW-1185">Reference proteome</keyword>
<evidence type="ECO:0008006" key="13">
    <source>
        <dbReference type="Google" id="ProtNLM"/>
    </source>
</evidence>
<dbReference type="SUPFAM" id="SSF52058">
    <property type="entry name" value="L domain-like"/>
    <property type="match status" value="2"/>
</dbReference>
<dbReference type="Gene3D" id="1.10.10.10">
    <property type="entry name" value="Winged helix-like DNA-binding domain superfamily/Winged helix DNA-binding domain"/>
    <property type="match status" value="1"/>
</dbReference>
<dbReference type="GO" id="GO:0005524">
    <property type="term" value="F:ATP binding"/>
    <property type="evidence" value="ECO:0007669"/>
    <property type="project" value="UniProtKB-KW"/>
</dbReference>
<evidence type="ECO:0000256" key="3">
    <source>
        <dbReference type="ARBA" id="ARBA00022741"/>
    </source>
</evidence>
<evidence type="ECO:0000313" key="11">
    <source>
        <dbReference type="EMBL" id="KAK4566174.1"/>
    </source>
</evidence>
<gene>
    <name evidence="11" type="ORF">RGQ29_002409</name>
</gene>
<name>A0AAN7E961_QUERU</name>
<dbReference type="PANTHER" id="PTHR36766">
    <property type="entry name" value="PLANT BROAD-SPECTRUM MILDEW RESISTANCE PROTEIN RPW8"/>
    <property type="match status" value="1"/>
</dbReference>
<dbReference type="InterPro" id="IPR027417">
    <property type="entry name" value="P-loop_NTPase"/>
</dbReference>
<dbReference type="Pfam" id="PF18052">
    <property type="entry name" value="Rx_N"/>
    <property type="match status" value="1"/>
</dbReference>
<dbReference type="InterPro" id="IPR041118">
    <property type="entry name" value="Rx_N"/>
</dbReference>
<keyword evidence="2" id="KW-0677">Repeat</keyword>
<dbReference type="PRINTS" id="PR00364">
    <property type="entry name" value="DISEASERSIST"/>
</dbReference>
<dbReference type="InterPro" id="IPR036388">
    <property type="entry name" value="WH-like_DNA-bd_sf"/>
</dbReference>
<dbReference type="GO" id="GO:0043531">
    <property type="term" value="F:ADP binding"/>
    <property type="evidence" value="ECO:0007669"/>
    <property type="project" value="InterPro"/>
</dbReference>
<dbReference type="EMBL" id="JAXUIC010000010">
    <property type="protein sequence ID" value="KAK4566174.1"/>
    <property type="molecule type" value="Genomic_DNA"/>
</dbReference>
<dbReference type="Pfam" id="PF00931">
    <property type="entry name" value="NB-ARC"/>
    <property type="match status" value="1"/>
</dbReference>
<reference evidence="11 12" key="1">
    <citation type="journal article" date="2023" name="G3 (Bethesda)">
        <title>A haplotype-resolved chromosome-scale genome for Quercus rubra L. provides insights into the genetics of adaptive traits for red oak species.</title>
        <authorList>
            <person name="Kapoor B."/>
            <person name="Jenkins J."/>
            <person name="Schmutz J."/>
            <person name="Zhebentyayeva T."/>
            <person name="Kuelheim C."/>
            <person name="Coggeshall M."/>
            <person name="Heim C."/>
            <person name="Lasky J.R."/>
            <person name="Leites L."/>
            <person name="Islam-Faridi N."/>
            <person name="Romero-Severson J."/>
            <person name="DeLeo V.L."/>
            <person name="Lucas S.M."/>
            <person name="Lazic D."/>
            <person name="Gailing O."/>
            <person name="Carlson J."/>
            <person name="Staton M."/>
        </authorList>
    </citation>
    <scope>NUCLEOTIDE SEQUENCE [LARGE SCALE GENOMIC DNA]</scope>
    <source>
        <strain evidence="11">Pseudo-F2</strain>
    </source>
</reference>
<dbReference type="InterPro" id="IPR042197">
    <property type="entry name" value="Apaf_helical"/>
</dbReference>
<protein>
    <recommendedName>
        <fullName evidence="13">CC-NBS-LRR protein</fullName>
    </recommendedName>
</protein>
<evidence type="ECO:0000256" key="6">
    <source>
        <dbReference type="SAM" id="Coils"/>
    </source>
</evidence>
<comment type="caution">
    <text evidence="11">The sequence shown here is derived from an EMBL/GenBank/DDBJ whole genome shotgun (WGS) entry which is preliminary data.</text>
</comment>
<sequence length="1180" mass="134274">MAGEIVSRLISSAIELMGSAWGYEDELRRLRESLNMIRAVLTDAEKRQVREESVKLWLQMLEDVAYEAGDVLDEIAYENLRKKIEVGNQRKRKVRDFCSTSNPGLVRLSMANKIKTIQQSLVKVYDLANKFGFAKLLSVESEDTNNEIIPNRETNSFLDHSEVIGRENDVLEIVNLLTGATNQQLSVLPIVGMAGLGKTTFTKLVYNHDLVKKHFDKTIWVCVSDDFNEKRILREILEFLTNESSQLQSENAILQNLQKELQGKRYLLILDDIWNEDLMIWAELRGCLLRINSNIGNNIIVTTRRDNVAKIMGTLPPHHLGRLHEDECWSIIKKMVSLIPLTPDLETIGYDIAQKCGGVPLVAKVLGGTLALKKEKSEWLAIQNNEIWNSPGISKKMLPILKLSFDHLESPSLKKCFAYCSLFPKGYKIEKEELIQFWMAEGFLQSSEGSCVVMEDIGNMYFDILLANSLLQDEEKDQLDNVISCRIHDLVHDLALSVSKSETLFLNKDLGGDISHVRHLFIESDGKTVPRILSSKDDVRRLRTFVSKEVMLGNTLLNFNCLRVLKLYGWRIKELPSSVGLLIHLRLFSVTSFSIRALPKSITKLYNLQTLRIEGCPNVKELLEDLKQLINLRHIYIPYNFYEKLKDIGQLTCLQTLPCFIVSQDAGHRIEELGCLNQLRGQLNLLHLEHVRDKEEARRANLGEKAKICKLGFHWTRWGREGNCENDEEVLEGLKPHRYLKSLTIRGFGGKKFPSWMLTSLDAWDGILLFGNLIEIEFRDCRKCEVLPTLGLLPHLRVLTIVGMNGVRRIGFEFYSNYNNGSDGTMLFPALRKLTLSNMPNFMEWTDVMEPATTTGLMVFPCLEELTIQGCSQLTSAPCHFSSLKELHIRDMCSMTFENIISKLTTLTSLKVWNISKLACLPEKLLQNNASLMSLMLSRWADLESIVSHEDVWAFCTSLRSLKIERCWKLQIQGVPSHLQRLEISDCVILPTGLQSCTSLTLLEIQYCGGLKSIPNLGQLRSLTQLKIRYCDNLISIPDLRGLHSLIELQICYCPKLTSLPEGLESLTRLKTLVIGKFCKELDDFPSLISIEHLPASLQHLELRGWPKLKSIPDNTQGLTALKILKITEFDGMETLPEWLTKLSSLQTLRIFRCSKLKESCAIGGKERYKIAHIPDITIS</sequence>
<dbReference type="AlphaFoldDB" id="A0AAN7E961"/>
<dbReference type="Proteomes" id="UP001324115">
    <property type="component" value="Unassembled WGS sequence"/>
</dbReference>
<organism evidence="11 12">
    <name type="scientific">Quercus rubra</name>
    <name type="common">Northern red oak</name>
    <name type="synonym">Quercus borealis</name>
    <dbReference type="NCBI Taxonomy" id="3512"/>
    <lineage>
        <taxon>Eukaryota</taxon>
        <taxon>Viridiplantae</taxon>
        <taxon>Streptophyta</taxon>
        <taxon>Embryophyta</taxon>
        <taxon>Tracheophyta</taxon>
        <taxon>Spermatophyta</taxon>
        <taxon>Magnoliopsida</taxon>
        <taxon>eudicotyledons</taxon>
        <taxon>Gunneridae</taxon>
        <taxon>Pentapetalae</taxon>
        <taxon>rosids</taxon>
        <taxon>fabids</taxon>
        <taxon>Fagales</taxon>
        <taxon>Fagaceae</taxon>
        <taxon>Quercus</taxon>
    </lineage>
</organism>
<dbReference type="InterPro" id="IPR002182">
    <property type="entry name" value="NB-ARC"/>
</dbReference>
<feature type="coiled-coil region" evidence="6">
    <location>
        <begin position="230"/>
        <end position="260"/>
    </location>
</feature>
<dbReference type="GO" id="GO:0006952">
    <property type="term" value="P:defense response"/>
    <property type="evidence" value="ECO:0007669"/>
    <property type="project" value="UniProtKB-KW"/>
</dbReference>
<evidence type="ECO:0000259" key="10">
    <source>
        <dbReference type="Pfam" id="PF25019"/>
    </source>
</evidence>
<evidence type="ECO:0000256" key="5">
    <source>
        <dbReference type="ARBA" id="ARBA00022840"/>
    </source>
</evidence>
<evidence type="ECO:0000259" key="7">
    <source>
        <dbReference type="Pfam" id="PF00931"/>
    </source>
</evidence>
<dbReference type="Pfam" id="PF23559">
    <property type="entry name" value="WHD_DRP"/>
    <property type="match status" value="1"/>
</dbReference>
<evidence type="ECO:0000256" key="4">
    <source>
        <dbReference type="ARBA" id="ARBA00022821"/>
    </source>
</evidence>
<dbReference type="InterPro" id="IPR056789">
    <property type="entry name" value="LRR_R13L1-DRL21"/>
</dbReference>
<dbReference type="Pfam" id="PF25019">
    <property type="entry name" value="LRR_R13L1-DRL21"/>
    <property type="match status" value="1"/>
</dbReference>
<feature type="domain" description="Disease resistance N-terminal" evidence="8">
    <location>
        <begin position="5"/>
        <end position="91"/>
    </location>
</feature>
<feature type="domain" description="R13L1/DRL21-like LRR repeat region" evidence="10">
    <location>
        <begin position="670"/>
        <end position="804"/>
    </location>
</feature>
<dbReference type="InterPro" id="IPR032675">
    <property type="entry name" value="LRR_dom_sf"/>
</dbReference>
<evidence type="ECO:0000259" key="9">
    <source>
        <dbReference type="Pfam" id="PF23559"/>
    </source>
</evidence>
<keyword evidence="3" id="KW-0547">Nucleotide-binding</keyword>
<dbReference type="SUPFAM" id="SSF52540">
    <property type="entry name" value="P-loop containing nucleoside triphosphate hydrolases"/>
    <property type="match status" value="1"/>
</dbReference>
<dbReference type="PANTHER" id="PTHR36766:SF70">
    <property type="entry name" value="DISEASE RESISTANCE PROTEIN RGA4"/>
    <property type="match status" value="1"/>
</dbReference>
<accession>A0AAN7E961</accession>
<keyword evidence="4" id="KW-0611">Plant defense</keyword>
<dbReference type="FunFam" id="1.10.10.10:FF:000322">
    <property type="entry name" value="Probable disease resistance protein At1g63360"/>
    <property type="match status" value="1"/>
</dbReference>
<dbReference type="Gene3D" id="1.20.5.4130">
    <property type="match status" value="1"/>
</dbReference>
<dbReference type="Gene3D" id="3.80.10.10">
    <property type="entry name" value="Ribonuclease Inhibitor"/>
    <property type="match status" value="3"/>
</dbReference>
<evidence type="ECO:0000313" key="12">
    <source>
        <dbReference type="Proteomes" id="UP001324115"/>
    </source>
</evidence>
<evidence type="ECO:0000256" key="2">
    <source>
        <dbReference type="ARBA" id="ARBA00022737"/>
    </source>
</evidence>
<keyword evidence="1" id="KW-0433">Leucine-rich repeat</keyword>
<keyword evidence="6" id="KW-0175">Coiled coil</keyword>
<feature type="domain" description="Disease resistance protein winged helix" evidence="9">
    <location>
        <begin position="422"/>
        <end position="495"/>
    </location>
</feature>